<dbReference type="RefSeq" id="WP_093823745.1">
    <property type="nucleotide sequence ID" value="NZ_FOLQ01000002.1"/>
</dbReference>
<sequence>MYNYIVEQQVKKSFTLVNERRFDELVKSMALNVRHSFAGDHALGGVRHDQAAVRDWLDRLARLTPNLHITVNNIMVKGWPHKTLAIVRWTATATLLNGDSYINKGVHFITLKWGKITELDVYEDTLVVYNGLEKQFRSGIEEAHAPQIIS</sequence>
<reference evidence="2 3" key="1">
    <citation type="submission" date="2016-10" db="EMBL/GenBank/DDBJ databases">
        <authorList>
            <person name="de Groot N.N."/>
        </authorList>
    </citation>
    <scope>NUCLEOTIDE SEQUENCE [LARGE SCALE GENOMIC DNA]</scope>
    <source>
        <strain evidence="2 3">DSM 26130</strain>
    </source>
</reference>
<protein>
    <submittedName>
        <fullName evidence="2">Ketosteroid isomerase-related protein</fullName>
    </submittedName>
</protein>
<evidence type="ECO:0000313" key="3">
    <source>
        <dbReference type="Proteomes" id="UP000198598"/>
    </source>
</evidence>
<feature type="domain" description="SnoaL-like" evidence="1">
    <location>
        <begin position="10"/>
        <end position="118"/>
    </location>
</feature>
<dbReference type="Proteomes" id="UP000198598">
    <property type="component" value="Unassembled WGS sequence"/>
</dbReference>
<organism evidence="2 3">
    <name type="scientific">Spirosoma endophyticum</name>
    <dbReference type="NCBI Taxonomy" id="662367"/>
    <lineage>
        <taxon>Bacteria</taxon>
        <taxon>Pseudomonadati</taxon>
        <taxon>Bacteroidota</taxon>
        <taxon>Cytophagia</taxon>
        <taxon>Cytophagales</taxon>
        <taxon>Cytophagaceae</taxon>
        <taxon>Spirosoma</taxon>
    </lineage>
</organism>
<dbReference type="GO" id="GO:0016853">
    <property type="term" value="F:isomerase activity"/>
    <property type="evidence" value="ECO:0007669"/>
    <property type="project" value="UniProtKB-KW"/>
</dbReference>
<evidence type="ECO:0000313" key="2">
    <source>
        <dbReference type="EMBL" id="SFC63466.1"/>
    </source>
</evidence>
<name>A0A1I1KRL8_9BACT</name>
<dbReference type="SUPFAM" id="SSF54427">
    <property type="entry name" value="NTF2-like"/>
    <property type="match status" value="1"/>
</dbReference>
<proteinExistence type="predicted"/>
<keyword evidence="3" id="KW-1185">Reference proteome</keyword>
<keyword evidence="2" id="KW-0413">Isomerase</keyword>
<evidence type="ECO:0000259" key="1">
    <source>
        <dbReference type="Pfam" id="PF12680"/>
    </source>
</evidence>
<dbReference type="Gene3D" id="3.10.450.50">
    <property type="match status" value="1"/>
</dbReference>
<dbReference type="InterPro" id="IPR037401">
    <property type="entry name" value="SnoaL-like"/>
</dbReference>
<dbReference type="STRING" id="662367.SAMN05216167_10234"/>
<dbReference type="InterPro" id="IPR032710">
    <property type="entry name" value="NTF2-like_dom_sf"/>
</dbReference>
<gene>
    <name evidence="2" type="ORF">SAMN05216167_10234</name>
</gene>
<dbReference type="OrthoDB" id="2988503at2"/>
<dbReference type="EMBL" id="FOLQ01000002">
    <property type="protein sequence ID" value="SFC63466.1"/>
    <property type="molecule type" value="Genomic_DNA"/>
</dbReference>
<dbReference type="AlphaFoldDB" id="A0A1I1KRL8"/>
<accession>A0A1I1KRL8</accession>
<dbReference type="Pfam" id="PF12680">
    <property type="entry name" value="SnoaL_2"/>
    <property type="match status" value="1"/>
</dbReference>